<evidence type="ECO:0000256" key="10">
    <source>
        <dbReference type="SAM" id="MobiDB-lite"/>
    </source>
</evidence>
<feature type="non-terminal residue" evidence="12">
    <location>
        <position position="86"/>
    </location>
</feature>
<name>A0A0B6XYB5_9EUPU</name>
<evidence type="ECO:0000256" key="7">
    <source>
        <dbReference type="ARBA" id="ARBA00023163"/>
    </source>
</evidence>
<dbReference type="FunFam" id="3.30.160.60:FF:000286">
    <property type="entry name" value="Zinc finger protein 770"/>
    <property type="match status" value="1"/>
</dbReference>
<reference evidence="12" key="1">
    <citation type="submission" date="2014-12" db="EMBL/GenBank/DDBJ databases">
        <title>Insight into the proteome of Arion vulgaris.</title>
        <authorList>
            <person name="Aradska J."/>
            <person name="Bulat T."/>
            <person name="Smidak R."/>
            <person name="Sarate P."/>
            <person name="Gangsoo J."/>
            <person name="Sialana F."/>
            <person name="Bilban M."/>
            <person name="Lubec G."/>
        </authorList>
    </citation>
    <scope>NUCLEOTIDE SEQUENCE</scope>
    <source>
        <tissue evidence="12">Skin</tissue>
    </source>
</reference>
<evidence type="ECO:0000256" key="1">
    <source>
        <dbReference type="ARBA" id="ARBA00004123"/>
    </source>
</evidence>
<comment type="subcellular location">
    <subcellularLocation>
        <location evidence="1">Nucleus</location>
    </subcellularLocation>
</comment>
<evidence type="ECO:0000256" key="8">
    <source>
        <dbReference type="ARBA" id="ARBA00023242"/>
    </source>
</evidence>
<gene>
    <name evidence="12" type="primary">ORF4173</name>
</gene>
<keyword evidence="4 9" id="KW-0863">Zinc-finger</keyword>
<evidence type="ECO:0000259" key="11">
    <source>
        <dbReference type="PROSITE" id="PS50157"/>
    </source>
</evidence>
<accession>A0A0B6XYB5</accession>
<dbReference type="PANTHER" id="PTHR16515:SF49">
    <property type="entry name" value="GASTRULA ZINC FINGER PROTEIN XLCGF49.1-LIKE-RELATED"/>
    <property type="match status" value="1"/>
</dbReference>
<dbReference type="AlphaFoldDB" id="A0A0B6XYB5"/>
<keyword evidence="6" id="KW-0805">Transcription regulation</keyword>
<dbReference type="PANTHER" id="PTHR16515">
    <property type="entry name" value="PR DOMAIN ZINC FINGER PROTEIN"/>
    <property type="match status" value="1"/>
</dbReference>
<dbReference type="InterPro" id="IPR036236">
    <property type="entry name" value="Znf_C2H2_sf"/>
</dbReference>
<dbReference type="Gene3D" id="3.30.160.60">
    <property type="entry name" value="Classic Zinc Finger"/>
    <property type="match status" value="2"/>
</dbReference>
<dbReference type="Pfam" id="PF00096">
    <property type="entry name" value="zf-C2H2"/>
    <property type="match status" value="2"/>
</dbReference>
<feature type="non-terminal residue" evidence="12">
    <location>
        <position position="1"/>
    </location>
</feature>
<feature type="domain" description="C2H2-type" evidence="11">
    <location>
        <begin position="30"/>
        <end position="57"/>
    </location>
</feature>
<dbReference type="InterPro" id="IPR050331">
    <property type="entry name" value="Zinc_finger"/>
</dbReference>
<keyword evidence="3" id="KW-0677">Repeat</keyword>
<proteinExistence type="predicted"/>
<dbReference type="FunFam" id="3.30.160.60:FF:001912">
    <property type="entry name" value="Hamlet, isoform B"/>
    <property type="match status" value="1"/>
</dbReference>
<keyword evidence="7" id="KW-0804">Transcription</keyword>
<dbReference type="SMART" id="SM00355">
    <property type="entry name" value="ZnF_C2H2"/>
    <property type="match status" value="2"/>
</dbReference>
<feature type="domain" description="C2H2-type" evidence="11">
    <location>
        <begin position="58"/>
        <end position="86"/>
    </location>
</feature>
<protein>
    <recommendedName>
        <fullName evidence="11">C2H2-type domain-containing protein</fullName>
    </recommendedName>
</protein>
<dbReference type="EMBL" id="HACG01001626">
    <property type="protein sequence ID" value="CEK48491.1"/>
    <property type="molecule type" value="Transcribed_RNA"/>
</dbReference>
<sequence length="86" mass="9807">SHVSNGTESDDDLSDDSCLEPTETEDGGEFQCEECPKSFKWKANLQRHQLTHDADRKFPCENCEKVFTDPSNLQRHIRSQHVGARS</sequence>
<evidence type="ECO:0000313" key="12">
    <source>
        <dbReference type="EMBL" id="CEK48491.1"/>
    </source>
</evidence>
<evidence type="ECO:0000256" key="2">
    <source>
        <dbReference type="ARBA" id="ARBA00022723"/>
    </source>
</evidence>
<evidence type="ECO:0000256" key="9">
    <source>
        <dbReference type="PROSITE-ProRule" id="PRU00042"/>
    </source>
</evidence>
<keyword evidence="2" id="KW-0479">Metal-binding</keyword>
<feature type="region of interest" description="Disordered" evidence="10">
    <location>
        <begin position="1"/>
        <end position="30"/>
    </location>
</feature>
<evidence type="ECO:0000256" key="6">
    <source>
        <dbReference type="ARBA" id="ARBA00023015"/>
    </source>
</evidence>
<evidence type="ECO:0000256" key="5">
    <source>
        <dbReference type="ARBA" id="ARBA00022833"/>
    </source>
</evidence>
<dbReference type="InterPro" id="IPR013087">
    <property type="entry name" value="Znf_C2H2_type"/>
</dbReference>
<evidence type="ECO:0000256" key="3">
    <source>
        <dbReference type="ARBA" id="ARBA00022737"/>
    </source>
</evidence>
<dbReference type="GO" id="GO:0008270">
    <property type="term" value="F:zinc ion binding"/>
    <property type="evidence" value="ECO:0007669"/>
    <property type="project" value="UniProtKB-KW"/>
</dbReference>
<keyword evidence="8" id="KW-0539">Nucleus</keyword>
<evidence type="ECO:0000256" key="4">
    <source>
        <dbReference type="ARBA" id="ARBA00022771"/>
    </source>
</evidence>
<dbReference type="GO" id="GO:0010468">
    <property type="term" value="P:regulation of gene expression"/>
    <property type="evidence" value="ECO:0007669"/>
    <property type="project" value="TreeGrafter"/>
</dbReference>
<keyword evidence="5" id="KW-0862">Zinc</keyword>
<feature type="compositionally biased region" description="Acidic residues" evidence="10">
    <location>
        <begin position="8"/>
        <end position="30"/>
    </location>
</feature>
<organism evidence="12">
    <name type="scientific">Arion vulgaris</name>
    <dbReference type="NCBI Taxonomy" id="1028688"/>
    <lineage>
        <taxon>Eukaryota</taxon>
        <taxon>Metazoa</taxon>
        <taxon>Spiralia</taxon>
        <taxon>Lophotrochozoa</taxon>
        <taxon>Mollusca</taxon>
        <taxon>Gastropoda</taxon>
        <taxon>Heterobranchia</taxon>
        <taxon>Euthyneura</taxon>
        <taxon>Panpulmonata</taxon>
        <taxon>Eupulmonata</taxon>
        <taxon>Stylommatophora</taxon>
        <taxon>Helicina</taxon>
        <taxon>Arionoidea</taxon>
        <taxon>Arionidae</taxon>
        <taxon>Arion</taxon>
    </lineage>
</organism>
<dbReference type="PROSITE" id="PS50157">
    <property type="entry name" value="ZINC_FINGER_C2H2_2"/>
    <property type="match status" value="2"/>
</dbReference>
<dbReference type="GO" id="GO:0005634">
    <property type="term" value="C:nucleus"/>
    <property type="evidence" value="ECO:0007669"/>
    <property type="project" value="UniProtKB-SubCell"/>
</dbReference>
<dbReference type="SUPFAM" id="SSF57667">
    <property type="entry name" value="beta-beta-alpha zinc fingers"/>
    <property type="match status" value="1"/>
</dbReference>
<dbReference type="PROSITE" id="PS00028">
    <property type="entry name" value="ZINC_FINGER_C2H2_1"/>
    <property type="match status" value="2"/>
</dbReference>